<feature type="compositionally biased region" description="Low complexity" evidence="7">
    <location>
        <begin position="1"/>
        <end position="13"/>
    </location>
</feature>
<dbReference type="GO" id="GO:0008171">
    <property type="term" value="F:O-methyltransferase activity"/>
    <property type="evidence" value="ECO:0007669"/>
    <property type="project" value="InterPro"/>
</dbReference>
<protein>
    <recommendedName>
        <fullName evidence="1">catechol O-methyltransferase</fullName>
        <ecNumber evidence="1">2.1.1.6</ecNumber>
    </recommendedName>
</protein>
<reference evidence="8" key="1">
    <citation type="journal article" date="2022" name="bioRxiv">
        <title>Deciphering the potential niche of two novel black yeast fungi from a biological soil crust based on their genomes, phenotypes, and melanin regulation.</title>
        <authorList>
            <consortium name="DOE Joint Genome Institute"/>
            <person name="Carr E.C."/>
            <person name="Barton Q."/>
            <person name="Grambo S."/>
            <person name="Sullivan M."/>
            <person name="Renfro C.M."/>
            <person name="Kuo A."/>
            <person name="Pangilinan J."/>
            <person name="Lipzen A."/>
            <person name="Keymanesh K."/>
            <person name="Savage E."/>
            <person name="Barry K."/>
            <person name="Grigoriev I.V."/>
            <person name="Riekhof W.R."/>
            <person name="Harris S.S."/>
        </authorList>
    </citation>
    <scope>NUCLEOTIDE SEQUENCE</scope>
    <source>
        <strain evidence="8">JF 03-4F</strain>
    </source>
</reference>
<proteinExistence type="inferred from homology"/>
<dbReference type="Pfam" id="PF13578">
    <property type="entry name" value="Methyltransf_24"/>
    <property type="match status" value="1"/>
</dbReference>
<keyword evidence="3" id="KW-0808">Transferase</keyword>
<name>A0AAN6DS07_9EURO</name>
<dbReference type="InterPro" id="IPR002935">
    <property type="entry name" value="SAM_O-MeTrfase"/>
</dbReference>
<comment type="similarity">
    <text evidence="6">Belongs to the class I-like SAM-binding methyltransferase superfamily. Cation-dependent O-methyltransferase family.</text>
</comment>
<feature type="region of interest" description="Disordered" evidence="7">
    <location>
        <begin position="1"/>
        <end position="24"/>
    </location>
</feature>
<evidence type="ECO:0000256" key="7">
    <source>
        <dbReference type="SAM" id="MobiDB-lite"/>
    </source>
</evidence>
<evidence type="ECO:0000256" key="5">
    <source>
        <dbReference type="ARBA" id="ARBA00022939"/>
    </source>
</evidence>
<dbReference type="PANTHER" id="PTHR43836:SF2">
    <property type="entry name" value="CATECHOL O-METHYLTRANSFERASE 1-RELATED"/>
    <property type="match status" value="1"/>
</dbReference>
<dbReference type="EC" id="2.1.1.6" evidence="1"/>
<evidence type="ECO:0000256" key="1">
    <source>
        <dbReference type="ARBA" id="ARBA00012880"/>
    </source>
</evidence>
<evidence type="ECO:0000256" key="2">
    <source>
        <dbReference type="ARBA" id="ARBA00022603"/>
    </source>
</evidence>
<keyword evidence="9" id="KW-1185">Reference proteome</keyword>
<evidence type="ECO:0000313" key="9">
    <source>
        <dbReference type="Proteomes" id="UP001203852"/>
    </source>
</evidence>
<sequence length="249" mass="26905">MAATTPSKAAPAPGDRLTTMPPDSSSFGRLHSYIFSRPDLETNLRNNPNAILSAIDDYTAAQRMITFGLPKITKCRELLSQMDPPPKVLVELGTYIGNSAIGWGEMLRSLNPTKAGCRVFTCELDPTFASIARDLIDLAGLSDIVTVLEGAAAADSLRSLKTEGVVDKADVLFFDHWQEAYLPDLKLCEELQLLRKGSLVLADNTDVPGTPEYNAYLASGEGPVKYHNVPHETSAKNAKIVLASTVVDV</sequence>
<dbReference type="GO" id="GO:0006584">
    <property type="term" value="P:catecholamine metabolic process"/>
    <property type="evidence" value="ECO:0007669"/>
    <property type="project" value="UniProtKB-KW"/>
</dbReference>
<keyword evidence="5" id="KW-0128">Catecholamine metabolism</keyword>
<dbReference type="Gene3D" id="3.40.50.150">
    <property type="entry name" value="Vaccinia Virus protein VP39"/>
    <property type="match status" value="1"/>
</dbReference>
<dbReference type="SUPFAM" id="SSF53335">
    <property type="entry name" value="S-adenosyl-L-methionine-dependent methyltransferases"/>
    <property type="match status" value="1"/>
</dbReference>
<gene>
    <name evidence="8" type="ORF">EDD36DRAFT_489790</name>
</gene>
<dbReference type="PANTHER" id="PTHR43836">
    <property type="entry name" value="CATECHOL O-METHYLTRANSFERASE 1-RELATED"/>
    <property type="match status" value="1"/>
</dbReference>
<comment type="caution">
    <text evidence="8">The sequence shown here is derived from an EMBL/GenBank/DDBJ whole genome shotgun (WGS) entry which is preliminary data.</text>
</comment>
<keyword evidence="2 8" id="KW-0489">Methyltransferase</keyword>
<accession>A0AAN6DS07</accession>
<dbReference type="EMBL" id="MU404356">
    <property type="protein sequence ID" value="KAI1611639.1"/>
    <property type="molecule type" value="Genomic_DNA"/>
</dbReference>
<dbReference type="AlphaFoldDB" id="A0AAN6DS07"/>
<keyword evidence="4" id="KW-0949">S-adenosyl-L-methionine</keyword>
<dbReference type="PROSITE" id="PS51682">
    <property type="entry name" value="SAM_OMT_I"/>
    <property type="match status" value="1"/>
</dbReference>
<evidence type="ECO:0000256" key="6">
    <source>
        <dbReference type="ARBA" id="ARBA00023453"/>
    </source>
</evidence>
<dbReference type="InterPro" id="IPR029063">
    <property type="entry name" value="SAM-dependent_MTases_sf"/>
</dbReference>
<organism evidence="8 9">
    <name type="scientific">Exophiala viscosa</name>
    <dbReference type="NCBI Taxonomy" id="2486360"/>
    <lineage>
        <taxon>Eukaryota</taxon>
        <taxon>Fungi</taxon>
        <taxon>Dikarya</taxon>
        <taxon>Ascomycota</taxon>
        <taxon>Pezizomycotina</taxon>
        <taxon>Eurotiomycetes</taxon>
        <taxon>Chaetothyriomycetidae</taxon>
        <taxon>Chaetothyriales</taxon>
        <taxon>Herpotrichiellaceae</taxon>
        <taxon>Exophiala</taxon>
    </lineage>
</organism>
<dbReference type="GO" id="GO:0032259">
    <property type="term" value="P:methylation"/>
    <property type="evidence" value="ECO:0007669"/>
    <property type="project" value="UniProtKB-KW"/>
</dbReference>
<dbReference type="Proteomes" id="UP001203852">
    <property type="component" value="Unassembled WGS sequence"/>
</dbReference>
<evidence type="ECO:0000313" key="8">
    <source>
        <dbReference type="EMBL" id="KAI1611639.1"/>
    </source>
</evidence>
<evidence type="ECO:0000256" key="3">
    <source>
        <dbReference type="ARBA" id="ARBA00022679"/>
    </source>
</evidence>
<evidence type="ECO:0000256" key="4">
    <source>
        <dbReference type="ARBA" id="ARBA00022691"/>
    </source>
</evidence>